<keyword evidence="12" id="KW-1185">Reference proteome</keyword>
<name>A0A4Y6PR82_PERCE</name>
<dbReference type="InterPro" id="IPR035901">
    <property type="entry name" value="GIY-YIG_endonuc_sf"/>
</dbReference>
<accession>A0A5B8Y6W0</accession>
<dbReference type="Pfam" id="PF02151">
    <property type="entry name" value="UVR"/>
    <property type="match status" value="1"/>
</dbReference>
<dbReference type="Gene3D" id="4.10.860.10">
    <property type="entry name" value="UVR domain"/>
    <property type="match status" value="1"/>
</dbReference>
<keyword evidence="1 7" id="KW-0963">Cytoplasm</keyword>
<dbReference type="HAMAP" id="MF_00203">
    <property type="entry name" value="UvrC"/>
    <property type="match status" value="1"/>
</dbReference>
<evidence type="ECO:0000256" key="7">
    <source>
        <dbReference type="HAMAP-Rule" id="MF_00203"/>
    </source>
</evidence>
<dbReference type="InterPro" id="IPR036876">
    <property type="entry name" value="UVR_dom_sf"/>
</dbReference>
<dbReference type="Gene3D" id="1.10.150.20">
    <property type="entry name" value="5' to 3' exonuclease, C-terminal subdomain"/>
    <property type="match status" value="1"/>
</dbReference>
<dbReference type="Gene3D" id="3.40.1440.10">
    <property type="entry name" value="GIY-YIG endonuclease"/>
    <property type="match status" value="1"/>
</dbReference>
<keyword evidence="3 7" id="KW-0228">DNA excision</keyword>
<dbReference type="SMART" id="SM00278">
    <property type="entry name" value="HhH1"/>
    <property type="match status" value="2"/>
</dbReference>
<dbReference type="InterPro" id="IPR001162">
    <property type="entry name" value="UvrC_RNase_H_dom"/>
</dbReference>
<dbReference type="Pfam" id="PF22920">
    <property type="entry name" value="UvrC_RNaseH"/>
    <property type="match status" value="1"/>
</dbReference>
<dbReference type="PANTHER" id="PTHR30562:SF1">
    <property type="entry name" value="UVRABC SYSTEM PROTEIN C"/>
    <property type="match status" value="1"/>
</dbReference>
<evidence type="ECO:0000256" key="2">
    <source>
        <dbReference type="ARBA" id="ARBA00022763"/>
    </source>
</evidence>
<comment type="subcellular location">
    <subcellularLocation>
        <location evidence="7">Cytoplasm</location>
    </subcellularLocation>
</comment>
<dbReference type="PROSITE" id="PS50164">
    <property type="entry name" value="GIY_YIG"/>
    <property type="match status" value="1"/>
</dbReference>
<comment type="similarity">
    <text evidence="7">Belongs to the UvrC family.</text>
</comment>
<dbReference type="FunFam" id="1.10.150.20:FF:000005">
    <property type="entry name" value="UvrABC system protein C"/>
    <property type="match status" value="1"/>
</dbReference>
<dbReference type="SMART" id="SM00465">
    <property type="entry name" value="GIYc"/>
    <property type="match status" value="1"/>
</dbReference>
<dbReference type="SUPFAM" id="SSF47781">
    <property type="entry name" value="RuvA domain 2-like"/>
    <property type="match status" value="1"/>
</dbReference>
<reference evidence="11 12" key="1">
    <citation type="submission" date="2019-06" db="EMBL/GenBank/DDBJ databases">
        <title>Persicimonas caeni gen. nov., sp. nov., a predatory bacterium isolated from solar saltern.</title>
        <authorList>
            <person name="Wang S."/>
        </authorList>
    </citation>
    <scope>NUCLEOTIDE SEQUENCE [LARGE SCALE GENOMIC DNA]</scope>
    <source>
        <strain evidence="11 12">YN101</strain>
    </source>
</reference>
<dbReference type="Proteomes" id="UP000315995">
    <property type="component" value="Chromosome"/>
</dbReference>
<organism evidence="11 12">
    <name type="scientific">Persicimonas caeni</name>
    <dbReference type="NCBI Taxonomy" id="2292766"/>
    <lineage>
        <taxon>Bacteria</taxon>
        <taxon>Deltaproteobacteria</taxon>
        <taxon>Bradymonadales</taxon>
        <taxon>Bradymonadaceae</taxon>
        <taxon>Persicimonas</taxon>
    </lineage>
</organism>
<dbReference type="SUPFAM" id="SSF46600">
    <property type="entry name" value="C-terminal UvrC-binding domain of UvrB"/>
    <property type="match status" value="1"/>
</dbReference>
<dbReference type="GO" id="GO:0003677">
    <property type="term" value="F:DNA binding"/>
    <property type="evidence" value="ECO:0007669"/>
    <property type="project" value="UniProtKB-UniRule"/>
</dbReference>
<dbReference type="Pfam" id="PF01541">
    <property type="entry name" value="GIY-YIG"/>
    <property type="match status" value="1"/>
</dbReference>
<dbReference type="RefSeq" id="WP_141197334.1">
    <property type="nucleotide sequence ID" value="NZ_CP041186.1"/>
</dbReference>
<feature type="domain" description="UvrC family homology region profile" evidence="10">
    <location>
        <begin position="256"/>
        <end position="480"/>
    </location>
</feature>
<protein>
    <recommendedName>
        <fullName evidence="7">UvrABC system protein C</fullName>
        <shortName evidence="7">Protein UvrC</shortName>
    </recommendedName>
    <alternativeName>
        <fullName evidence="7">Excinuclease ABC subunit C</fullName>
    </alternativeName>
</protein>
<dbReference type="InterPro" id="IPR038476">
    <property type="entry name" value="UvrC_RNase_H_dom_sf"/>
</dbReference>
<dbReference type="Pfam" id="PF14520">
    <property type="entry name" value="HHH_5"/>
    <property type="match status" value="1"/>
</dbReference>
<evidence type="ECO:0000259" key="8">
    <source>
        <dbReference type="PROSITE" id="PS50151"/>
    </source>
</evidence>
<dbReference type="OrthoDB" id="9804933at2"/>
<dbReference type="AlphaFoldDB" id="A0A4Y6PR82"/>
<dbReference type="GO" id="GO:0009432">
    <property type="term" value="P:SOS response"/>
    <property type="evidence" value="ECO:0007669"/>
    <property type="project" value="UniProtKB-UniRule"/>
</dbReference>
<dbReference type="InterPro" id="IPR000305">
    <property type="entry name" value="GIY-YIG_endonuc"/>
</dbReference>
<dbReference type="PROSITE" id="PS50151">
    <property type="entry name" value="UVR"/>
    <property type="match status" value="1"/>
</dbReference>
<keyword evidence="5 7" id="KW-0234">DNA repair</keyword>
<dbReference type="GO" id="GO:0009381">
    <property type="term" value="F:excinuclease ABC activity"/>
    <property type="evidence" value="ECO:0007669"/>
    <property type="project" value="UniProtKB-UniRule"/>
</dbReference>
<evidence type="ECO:0000256" key="3">
    <source>
        <dbReference type="ARBA" id="ARBA00022769"/>
    </source>
</evidence>
<comment type="subunit">
    <text evidence="7">Interacts with UvrB in an incision complex.</text>
</comment>
<keyword evidence="6 7" id="KW-0742">SOS response</keyword>
<dbReference type="PANTHER" id="PTHR30562">
    <property type="entry name" value="UVRC/OXIDOREDUCTASE"/>
    <property type="match status" value="1"/>
</dbReference>
<dbReference type="InterPro" id="IPR010994">
    <property type="entry name" value="RuvA_2-like"/>
</dbReference>
<dbReference type="EMBL" id="CP041186">
    <property type="protein sequence ID" value="QDG50842.1"/>
    <property type="molecule type" value="Genomic_DNA"/>
</dbReference>
<dbReference type="InterPro" id="IPR003583">
    <property type="entry name" value="Hlx-hairpin-Hlx_DNA-bd_motif"/>
</dbReference>
<dbReference type="PROSITE" id="PS50165">
    <property type="entry name" value="UVRC"/>
    <property type="match status" value="1"/>
</dbReference>
<evidence type="ECO:0000256" key="6">
    <source>
        <dbReference type="ARBA" id="ARBA00023236"/>
    </source>
</evidence>
<proteinExistence type="inferred from homology"/>
<dbReference type="GO" id="GO:0006289">
    <property type="term" value="P:nucleotide-excision repair"/>
    <property type="evidence" value="ECO:0007669"/>
    <property type="project" value="UniProtKB-UniRule"/>
</dbReference>
<dbReference type="NCBIfam" id="TIGR00194">
    <property type="entry name" value="uvrC"/>
    <property type="match status" value="1"/>
</dbReference>
<dbReference type="InterPro" id="IPR050066">
    <property type="entry name" value="UvrABC_protein_C"/>
</dbReference>
<dbReference type="SUPFAM" id="SSF82771">
    <property type="entry name" value="GIY-YIG endonuclease"/>
    <property type="match status" value="1"/>
</dbReference>
<evidence type="ECO:0000256" key="4">
    <source>
        <dbReference type="ARBA" id="ARBA00022881"/>
    </source>
</evidence>
<evidence type="ECO:0000256" key="5">
    <source>
        <dbReference type="ARBA" id="ARBA00023204"/>
    </source>
</evidence>
<evidence type="ECO:0000256" key="1">
    <source>
        <dbReference type="ARBA" id="ARBA00022490"/>
    </source>
</evidence>
<gene>
    <name evidence="7 11" type="primary">uvrC</name>
    <name evidence="11" type="ORF">FIV42_08885</name>
</gene>
<evidence type="ECO:0000313" key="11">
    <source>
        <dbReference type="EMBL" id="QDG50842.1"/>
    </source>
</evidence>
<keyword evidence="4 7" id="KW-0267">Excision nuclease</keyword>
<dbReference type="InterPro" id="IPR047296">
    <property type="entry name" value="GIY-YIG_UvrC_Cho"/>
</dbReference>
<dbReference type="Pfam" id="PF08459">
    <property type="entry name" value="UvrC_RNaseH_dom"/>
    <property type="match status" value="1"/>
</dbReference>
<dbReference type="InterPro" id="IPR004791">
    <property type="entry name" value="UvrC"/>
</dbReference>
<evidence type="ECO:0000259" key="9">
    <source>
        <dbReference type="PROSITE" id="PS50164"/>
    </source>
</evidence>
<dbReference type="Gene3D" id="3.30.420.340">
    <property type="entry name" value="UvrC, RNAse H endonuclease domain"/>
    <property type="match status" value="1"/>
</dbReference>
<dbReference type="FunFam" id="3.40.1440.10:FF:000001">
    <property type="entry name" value="UvrABC system protein C"/>
    <property type="match status" value="1"/>
</dbReference>
<dbReference type="GO" id="GO:0009380">
    <property type="term" value="C:excinuclease repair complex"/>
    <property type="evidence" value="ECO:0007669"/>
    <property type="project" value="InterPro"/>
</dbReference>
<dbReference type="NCBIfam" id="NF001824">
    <property type="entry name" value="PRK00558.1-5"/>
    <property type="match status" value="1"/>
</dbReference>
<dbReference type="CDD" id="cd10434">
    <property type="entry name" value="GIY-YIG_UvrC_Cho"/>
    <property type="match status" value="1"/>
</dbReference>
<dbReference type="GO" id="GO:0005737">
    <property type="term" value="C:cytoplasm"/>
    <property type="evidence" value="ECO:0007669"/>
    <property type="project" value="UniProtKB-SubCell"/>
</dbReference>
<keyword evidence="2 7" id="KW-0227">DNA damage</keyword>
<sequence length="618" mass="71028">MKKFDYEAKIEVVPHEPGCYLMRDKRGKIVYIGKAKDLKNRVRSYFRASGDTRAFVARLPYVLGDIEYIVTANEKEAIILENTLIKEHKPKYNVQLKDDKNFLSLRINMKHAWPRVDVVRKQKKDGAKYFGPYHSASAIRRTLKVLNKYFRLRTCPDSVLNNRSRPCLQYQIKRCPGPCVFDIDRDTYMQHVQEAVMFLEGRGDELVDGLRDKMMQASEELEYELAAHYRDQIQAISKVLEQQVAVTTNQVDRDAFGFYREGDRLTLQILFIRSGKLEGARSFSYKDQTFPDEEVLSSFLNLYYSSGNDLPQEVLLPIEFEESEVESFEELFSEMAGRRVYLHSPKRGQKKALVDTAMTNAKHSFEDEHDKEDRAKDLLDKLGGALGLRNYPERIECYDVSNMQGKQIVGSRVCFIGGQPEKSEYRHYKMRSVDAQDDFASMREMLMRRFTKVVEEGDDAPDLVVIDGGKGQLGQAESVFEDLGIHDIDLIALAKARNDKVGFQDPEITSSPERVFKPGRKNPIILKQNSAEMYLLQRVRDEAHNFAINFHKRLRRKQTLRSSLEDVPGVGPKTRKNLLRHFGSLKKIKDASVEQLAEVDGVGQATAEEIRTYFNGPA</sequence>
<evidence type="ECO:0000313" key="12">
    <source>
        <dbReference type="Proteomes" id="UP000315995"/>
    </source>
</evidence>
<feature type="domain" description="UVR" evidence="8">
    <location>
        <begin position="204"/>
        <end position="239"/>
    </location>
</feature>
<evidence type="ECO:0000259" key="10">
    <source>
        <dbReference type="PROSITE" id="PS50165"/>
    </source>
</evidence>
<dbReference type="InterPro" id="IPR001943">
    <property type="entry name" value="UVR_dom"/>
</dbReference>
<comment type="function">
    <text evidence="7">The UvrABC repair system catalyzes the recognition and processing of DNA lesions. UvrC both incises the 5' and 3' sides of the lesion. The N-terminal half is responsible for the 3' incision and the C-terminal half is responsible for the 5' incision.</text>
</comment>
<accession>A0A4Y6PR82</accession>
<feature type="domain" description="GIY-YIG" evidence="9">
    <location>
        <begin position="15"/>
        <end position="94"/>
    </location>
</feature>